<evidence type="ECO:0000256" key="4">
    <source>
        <dbReference type="ARBA" id="ARBA00022552"/>
    </source>
</evidence>
<dbReference type="InterPro" id="IPR029028">
    <property type="entry name" value="Alpha/beta_knot_MTases"/>
</dbReference>
<protein>
    <recommendedName>
        <fullName evidence="10">Ribosomal RNA small subunit methyltransferase E</fullName>
        <ecNumber evidence="10">2.1.1.193</ecNumber>
    </recommendedName>
</protein>
<keyword evidence="6 10" id="KW-0808">Transferase</keyword>
<evidence type="ECO:0000313" key="13">
    <source>
        <dbReference type="EMBL" id="ERK39187.1"/>
    </source>
</evidence>
<dbReference type="EC" id="2.1.1.193" evidence="10"/>
<evidence type="ECO:0000256" key="3">
    <source>
        <dbReference type="ARBA" id="ARBA00022490"/>
    </source>
</evidence>
<proteinExistence type="inferred from homology"/>
<dbReference type="InterPro" id="IPR015947">
    <property type="entry name" value="PUA-like_sf"/>
</dbReference>
<evidence type="ECO:0000256" key="9">
    <source>
        <dbReference type="ARBA" id="ARBA00047944"/>
    </source>
</evidence>
<dbReference type="PANTHER" id="PTHR30027">
    <property type="entry name" value="RIBOSOMAL RNA SMALL SUBUNIT METHYLTRANSFERASE E"/>
    <property type="match status" value="1"/>
</dbReference>
<dbReference type="InterPro" id="IPR006700">
    <property type="entry name" value="RsmE"/>
</dbReference>
<gene>
    <name evidence="13" type="ORF">HMPREF9135_1982</name>
</gene>
<organism evidence="13 14">
    <name type="scientific">Segatella baroniae F0067</name>
    <dbReference type="NCBI Taxonomy" id="1115809"/>
    <lineage>
        <taxon>Bacteria</taxon>
        <taxon>Pseudomonadati</taxon>
        <taxon>Bacteroidota</taxon>
        <taxon>Bacteroidia</taxon>
        <taxon>Bacteroidales</taxon>
        <taxon>Prevotellaceae</taxon>
        <taxon>Segatella</taxon>
    </lineage>
</organism>
<reference evidence="13 14" key="1">
    <citation type="submission" date="2013-08" db="EMBL/GenBank/DDBJ databases">
        <authorList>
            <person name="Durkin A.S."/>
            <person name="Haft D.R."/>
            <person name="McCorrison J."/>
            <person name="Torralba M."/>
            <person name="Gillis M."/>
            <person name="Haft D.H."/>
            <person name="Methe B."/>
            <person name="Sutton G."/>
            <person name="Nelson K.E."/>
        </authorList>
    </citation>
    <scope>NUCLEOTIDE SEQUENCE [LARGE SCALE GENOMIC DNA]</scope>
    <source>
        <strain evidence="13 14">F0067</strain>
    </source>
</reference>
<comment type="catalytic activity">
    <reaction evidence="9 10">
        <text>uridine(1498) in 16S rRNA + S-adenosyl-L-methionine = N(3)-methyluridine(1498) in 16S rRNA + S-adenosyl-L-homocysteine + H(+)</text>
        <dbReference type="Rhea" id="RHEA:42920"/>
        <dbReference type="Rhea" id="RHEA-COMP:10283"/>
        <dbReference type="Rhea" id="RHEA-COMP:10284"/>
        <dbReference type="ChEBI" id="CHEBI:15378"/>
        <dbReference type="ChEBI" id="CHEBI:57856"/>
        <dbReference type="ChEBI" id="CHEBI:59789"/>
        <dbReference type="ChEBI" id="CHEBI:65315"/>
        <dbReference type="ChEBI" id="CHEBI:74502"/>
        <dbReference type="EC" id="2.1.1.193"/>
    </reaction>
</comment>
<evidence type="ECO:0000256" key="6">
    <source>
        <dbReference type="ARBA" id="ARBA00022679"/>
    </source>
</evidence>
<keyword evidence="7 10" id="KW-0949">S-adenosyl-L-methionine</keyword>
<keyword evidence="14" id="KW-1185">Reference proteome</keyword>
<comment type="function">
    <text evidence="8 10">Specifically methylates the N3 position of the uracil ring of uridine 1498 (m3U1498) in 16S rRNA. Acts on the fully assembled 30S ribosomal subunit.</text>
</comment>
<dbReference type="Gene3D" id="2.40.240.20">
    <property type="entry name" value="Hypothetical PUA domain-like, domain 1"/>
    <property type="match status" value="1"/>
</dbReference>
<dbReference type="AlphaFoldDB" id="U2QK42"/>
<dbReference type="SUPFAM" id="SSF88697">
    <property type="entry name" value="PUA domain-like"/>
    <property type="match status" value="1"/>
</dbReference>
<evidence type="ECO:0000256" key="5">
    <source>
        <dbReference type="ARBA" id="ARBA00022603"/>
    </source>
</evidence>
<evidence type="ECO:0000256" key="7">
    <source>
        <dbReference type="ARBA" id="ARBA00022691"/>
    </source>
</evidence>
<comment type="similarity">
    <text evidence="2 10">Belongs to the RNA methyltransferase RsmE family.</text>
</comment>
<dbReference type="Pfam" id="PF04452">
    <property type="entry name" value="Methyltrans_RNA"/>
    <property type="match status" value="1"/>
</dbReference>
<evidence type="ECO:0000256" key="2">
    <source>
        <dbReference type="ARBA" id="ARBA00005528"/>
    </source>
</evidence>
<dbReference type="NCBIfam" id="NF008702">
    <property type="entry name" value="PRK11713.6-1"/>
    <property type="match status" value="1"/>
</dbReference>
<keyword evidence="5 10" id="KW-0489">Methyltransferase</keyword>
<dbReference type="PIRSF" id="PIRSF015601">
    <property type="entry name" value="MTase_slr0722"/>
    <property type="match status" value="1"/>
</dbReference>
<dbReference type="InterPro" id="IPR046886">
    <property type="entry name" value="RsmE_MTase_dom"/>
</dbReference>
<dbReference type="NCBIfam" id="TIGR00046">
    <property type="entry name" value="RsmE family RNA methyltransferase"/>
    <property type="match status" value="1"/>
</dbReference>
<dbReference type="EMBL" id="AWEY01000026">
    <property type="protein sequence ID" value="ERK39187.1"/>
    <property type="molecule type" value="Genomic_DNA"/>
</dbReference>
<comment type="caution">
    <text evidence="13">The sequence shown here is derived from an EMBL/GenBank/DDBJ whole genome shotgun (WGS) entry which is preliminary data.</text>
</comment>
<dbReference type="GO" id="GO:0070475">
    <property type="term" value="P:rRNA base methylation"/>
    <property type="evidence" value="ECO:0007669"/>
    <property type="project" value="TreeGrafter"/>
</dbReference>
<dbReference type="GO" id="GO:0070042">
    <property type="term" value="F:rRNA (uridine-N3-)-methyltransferase activity"/>
    <property type="evidence" value="ECO:0007669"/>
    <property type="project" value="TreeGrafter"/>
</dbReference>
<keyword evidence="3 10" id="KW-0963">Cytoplasm</keyword>
<feature type="domain" description="Ribosomal RNA small subunit methyltransferase E PUA-like" evidence="12">
    <location>
        <begin position="26"/>
        <end position="68"/>
    </location>
</feature>
<comment type="subcellular location">
    <subcellularLocation>
        <location evidence="1 10">Cytoplasm</location>
    </subcellularLocation>
</comment>
<evidence type="ECO:0000256" key="1">
    <source>
        <dbReference type="ARBA" id="ARBA00004496"/>
    </source>
</evidence>
<dbReference type="InterPro" id="IPR029026">
    <property type="entry name" value="tRNA_m1G_MTases_N"/>
</dbReference>
<feature type="domain" description="Ribosomal RNA small subunit methyltransferase E methyltransferase" evidence="11">
    <location>
        <begin position="84"/>
        <end position="240"/>
    </location>
</feature>
<dbReference type="GO" id="GO:0005737">
    <property type="term" value="C:cytoplasm"/>
    <property type="evidence" value="ECO:0007669"/>
    <property type="project" value="UniProtKB-SubCell"/>
</dbReference>
<dbReference type="PANTHER" id="PTHR30027:SF3">
    <property type="entry name" value="16S RRNA (URACIL(1498)-N(3))-METHYLTRANSFERASE"/>
    <property type="match status" value="1"/>
</dbReference>
<dbReference type="Pfam" id="PF20260">
    <property type="entry name" value="PUA_4"/>
    <property type="match status" value="1"/>
</dbReference>
<dbReference type="InterPro" id="IPR046887">
    <property type="entry name" value="RsmE_PUA-like"/>
</dbReference>
<evidence type="ECO:0000256" key="8">
    <source>
        <dbReference type="ARBA" id="ARBA00025699"/>
    </source>
</evidence>
<evidence type="ECO:0000256" key="10">
    <source>
        <dbReference type="PIRNR" id="PIRNR015601"/>
    </source>
</evidence>
<dbReference type="Gene3D" id="3.40.1280.10">
    <property type="match status" value="1"/>
</dbReference>
<evidence type="ECO:0000259" key="11">
    <source>
        <dbReference type="Pfam" id="PF04452"/>
    </source>
</evidence>
<evidence type="ECO:0000313" key="14">
    <source>
        <dbReference type="Proteomes" id="UP000016648"/>
    </source>
</evidence>
<dbReference type="PATRIC" id="fig|1115809.3.peg.1474"/>
<keyword evidence="4 10" id="KW-0698">rRNA processing</keyword>
<sequence>MTNLIRERMKEVRYFYVPDAATATELPADEAMHAAKVLRLHAGDTIFLIDGKGCFYRAELDMISSKHCFYHLVETLPQRKSWQGHIHLVIAPTKNIDRIEWMSEKATEIGFDNLSFVRCAYSERTVIRRDRIEKVVVAAVKQSRKPYVPEVGELVSFDDFIHHPLSGHKFIAHCYDEIPKTELYKELDALSPDDDVTVLVGPEGDFSIDEVKAAMACGFGPISLGQSRLRTETAGLAAVMMCNLKKQFV</sequence>
<dbReference type="SUPFAM" id="SSF75217">
    <property type="entry name" value="alpha/beta knot"/>
    <property type="match status" value="1"/>
</dbReference>
<dbReference type="Proteomes" id="UP000016648">
    <property type="component" value="Unassembled WGS sequence"/>
</dbReference>
<name>U2QK42_9BACT</name>
<evidence type="ECO:0000259" key="12">
    <source>
        <dbReference type="Pfam" id="PF20260"/>
    </source>
</evidence>
<dbReference type="CDD" id="cd18084">
    <property type="entry name" value="RsmE-like"/>
    <property type="match status" value="1"/>
</dbReference>
<accession>U2QK42</accession>